<protein>
    <recommendedName>
        <fullName evidence="1">ESAT-6-like protein</fullName>
    </recommendedName>
</protein>
<dbReference type="Pfam" id="PF06013">
    <property type="entry name" value="WXG100"/>
    <property type="match status" value="1"/>
</dbReference>
<sequence length="99" mass="11377">MAKLKIDLNQLQQTALDYKQSIDEFTLMKKNLLNVIKDLKASGWISGASTQYFSKFEDTWTPNMQMHIDILTHLKSCLTEAKTDYDDLYTDIPNLGSDL</sequence>
<accession>A0ABU7UYH2</accession>
<name>A0ABU7UYH2_9CLOT</name>
<dbReference type="NCBIfam" id="TIGR03930">
    <property type="entry name" value="WXG100_ESAT6"/>
    <property type="match status" value="1"/>
</dbReference>
<dbReference type="EMBL" id="JAZHFS010000074">
    <property type="protein sequence ID" value="MEF2115448.1"/>
    <property type="molecule type" value="Genomic_DNA"/>
</dbReference>
<evidence type="ECO:0000313" key="2">
    <source>
        <dbReference type="EMBL" id="MEF2115448.1"/>
    </source>
</evidence>
<dbReference type="InterPro" id="IPR010310">
    <property type="entry name" value="T7SS_ESAT-6-like"/>
</dbReference>
<proteinExistence type="inferred from homology"/>
<comment type="similarity">
    <text evidence="1">Belongs to the WXG100 family.</text>
</comment>
<keyword evidence="3" id="KW-1185">Reference proteome</keyword>
<comment type="caution">
    <text evidence="2">The sequence shown here is derived from an EMBL/GenBank/DDBJ whole genome shotgun (WGS) entry which is preliminary data.</text>
</comment>
<organism evidence="2 3">
    <name type="scientific">Clostridium frigoriphilum</name>
    <dbReference type="NCBI Taxonomy" id="443253"/>
    <lineage>
        <taxon>Bacteria</taxon>
        <taxon>Bacillati</taxon>
        <taxon>Bacillota</taxon>
        <taxon>Clostridia</taxon>
        <taxon>Eubacteriales</taxon>
        <taxon>Clostridiaceae</taxon>
        <taxon>Clostridium</taxon>
    </lineage>
</organism>
<reference evidence="2 3" key="1">
    <citation type="submission" date="2023-11" db="EMBL/GenBank/DDBJ databases">
        <title>Draft genome sequence of a psychrophilic Clostridium strain from permafrost water brine.</title>
        <authorList>
            <person name="Shcherbakova V.A."/>
            <person name="Trubitsyn V.E."/>
            <person name="Zakharyuk A.G."/>
        </authorList>
    </citation>
    <scope>NUCLEOTIDE SEQUENCE [LARGE SCALE GENOMIC DNA]</scope>
    <source>
        <strain evidence="2 3">14F</strain>
    </source>
</reference>
<evidence type="ECO:0000313" key="3">
    <source>
        <dbReference type="Proteomes" id="UP001498469"/>
    </source>
</evidence>
<dbReference type="Proteomes" id="UP001498469">
    <property type="component" value="Unassembled WGS sequence"/>
</dbReference>
<dbReference type="RefSeq" id="WP_216256057.1">
    <property type="nucleotide sequence ID" value="NZ_JAZHFS010000074.1"/>
</dbReference>
<evidence type="ECO:0000256" key="1">
    <source>
        <dbReference type="RuleBase" id="RU362001"/>
    </source>
</evidence>
<gene>
    <name evidence="2" type="ORF">SJI18_24580</name>
</gene>